<dbReference type="STRING" id="38654.A0A1U7RJ05"/>
<accession>A0A1U7RJ05</accession>
<dbReference type="AlphaFoldDB" id="A0A1U7RJ05"/>
<evidence type="ECO:0000256" key="1">
    <source>
        <dbReference type="ARBA" id="ARBA00010702"/>
    </source>
</evidence>
<evidence type="ECO:0000313" key="10">
    <source>
        <dbReference type="RefSeq" id="XP_006018944.2"/>
    </source>
</evidence>
<dbReference type="GO" id="GO:0000287">
    <property type="term" value="F:magnesium ion binding"/>
    <property type="evidence" value="ECO:0007669"/>
    <property type="project" value="InterPro"/>
</dbReference>
<comment type="function">
    <text evidence="3">Specifically acts as an arginine mono-ADP-ribosylhydrolase by mediating the removal of mono-ADP-ribose attached to arginine residues on proteins.</text>
</comment>
<name>A0A1U7RJ05_ALLSI</name>
<dbReference type="CTD" id="141"/>
<dbReference type="GO" id="GO:0051725">
    <property type="term" value="P:protein de-ADP-ribosylation"/>
    <property type="evidence" value="ECO:0007669"/>
    <property type="project" value="InterPro"/>
</dbReference>
<dbReference type="RefSeq" id="XP_006018944.2">
    <property type="nucleotide sequence ID" value="XM_006018882.3"/>
</dbReference>
<comment type="similarity">
    <text evidence="1">Belongs to the ADP-ribosylglycohydrolase family.</text>
</comment>
<keyword evidence="9" id="KW-1185">Reference proteome</keyword>
<evidence type="ECO:0000256" key="7">
    <source>
        <dbReference type="ARBA" id="ARBA00049810"/>
    </source>
</evidence>
<keyword evidence="8" id="KW-0460">Magnesium</keyword>
<feature type="binding site" evidence="8">
    <location>
        <position position="100"/>
    </location>
    <ligand>
        <name>Mg(2+)</name>
        <dbReference type="ChEBI" id="CHEBI:18420"/>
        <label>1</label>
    </ligand>
</feature>
<protein>
    <recommendedName>
        <fullName evidence="5">ADP-ribosylhydrolase ARH1</fullName>
        <ecNumber evidence="4">3.2.2.19</ecNumber>
    </recommendedName>
    <alternativeName>
        <fullName evidence="6">ADP-ribose-L-arginine cleaving enzyme</fullName>
    </alternativeName>
    <alternativeName>
        <fullName evidence="7">[Protein ADP-ribosylarginine] hydrolase</fullName>
    </alternativeName>
</protein>
<evidence type="ECO:0000256" key="6">
    <source>
        <dbReference type="ARBA" id="ARBA00049798"/>
    </source>
</evidence>
<dbReference type="Gene3D" id="1.10.4080.10">
    <property type="entry name" value="ADP-ribosylation/Crystallin J1"/>
    <property type="match status" value="1"/>
</dbReference>
<evidence type="ECO:0000256" key="3">
    <source>
        <dbReference type="ARBA" id="ARBA00049582"/>
    </source>
</evidence>
<dbReference type="InterPro" id="IPR012108">
    <property type="entry name" value="ADP-ribosylarg_hydro"/>
</dbReference>
<feature type="binding site" evidence="8">
    <location>
        <position position="98"/>
    </location>
    <ligand>
        <name>Mg(2+)</name>
        <dbReference type="ChEBI" id="CHEBI:18420"/>
        <label>1</label>
    </ligand>
</feature>
<dbReference type="Proteomes" id="UP000189705">
    <property type="component" value="Unplaced"/>
</dbReference>
<proteinExistence type="inferred from homology"/>
<dbReference type="EC" id="3.2.2.19" evidence="4"/>
<dbReference type="KEGG" id="asn:102386159"/>
<keyword evidence="2 10" id="KW-0378">Hydrolase</keyword>
<evidence type="ECO:0000256" key="2">
    <source>
        <dbReference type="ARBA" id="ARBA00022801"/>
    </source>
</evidence>
<feature type="binding site" evidence="8">
    <location>
        <position position="346"/>
    </location>
    <ligand>
        <name>Mg(2+)</name>
        <dbReference type="ChEBI" id="CHEBI:18420"/>
        <label>1</label>
    </ligand>
</feature>
<sequence length="400" mass="44393">MTALPANRAALGKEGAAFTFPVLQAFFFYQNTLWLWRQSMCSSLIENYVAAMVLSAAGDALGYYNGQWEFLRSGKEIHKQLAKMGGLDKINISDWKVSDDTVMHLATAEALIAAGEQPKLPQLYSLLAKHYKDCMADMKGRAPGSTCITNAAMLQPDKPEGWRIPFSKTAGGCGAAMRSMCIGLRFHHPEQLDTLIEVSIESGRMTHHHPTGYLGSLASALFTAYAVNRKPPQQWGKGLMEVLPKAKAYVQKAGYFVEENVEHWSYFEEQWRKYLKMRGILDGVSSPTFPKAYGVKERDIFYTSVSYSGWGGSSGHDAPMIAYDAMLGAGNSWTELTHRAFFHGGDSDSTAAIAGCWWGAMYGLEGVGVNLYRQLEFKERLETVAESLYQISWPYKGDDS</sequence>
<dbReference type="InParanoid" id="A0A1U7RJ05"/>
<dbReference type="InterPro" id="IPR005502">
    <property type="entry name" value="Ribosyl_crysJ1"/>
</dbReference>
<evidence type="ECO:0000313" key="9">
    <source>
        <dbReference type="Proteomes" id="UP000189705"/>
    </source>
</evidence>
<dbReference type="GeneID" id="102386159"/>
<dbReference type="InterPro" id="IPR050792">
    <property type="entry name" value="ADP-ribosylglycohydrolase"/>
</dbReference>
<dbReference type="PIRSF" id="PIRSF016939">
    <property type="entry name" value="ADP_ribslarg_hdr"/>
    <property type="match status" value="1"/>
</dbReference>
<dbReference type="eggNOG" id="ENOG502QPMI">
    <property type="taxonomic scope" value="Eukaryota"/>
</dbReference>
<dbReference type="PANTHER" id="PTHR16222:SF26">
    <property type="entry name" value="ADP-RIBOSYLHYDROLASE ARH1"/>
    <property type="match status" value="1"/>
</dbReference>
<keyword evidence="8" id="KW-0479">Metal-binding</keyword>
<gene>
    <name evidence="10" type="primary">ADPRH</name>
</gene>
<reference evidence="10" key="1">
    <citation type="submission" date="2025-08" db="UniProtKB">
        <authorList>
            <consortium name="RefSeq"/>
        </authorList>
    </citation>
    <scope>IDENTIFICATION</scope>
</reference>
<dbReference type="InterPro" id="IPR036705">
    <property type="entry name" value="Ribosyl_crysJ1_sf"/>
</dbReference>
<organism evidence="9 10">
    <name type="scientific">Alligator sinensis</name>
    <name type="common">Chinese alligator</name>
    <dbReference type="NCBI Taxonomy" id="38654"/>
    <lineage>
        <taxon>Eukaryota</taxon>
        <taxon>Metazoa</taxon>
        <taxon>Chordata</taxon>
        <taxon>Craniata</taxon>
        <taxon>Vertebrata</taxon>
        <taxon>Euteleostomi</taxon>
        <taxon>Archelosauria</taxon>
        <taxon>Archosauria</taxon>
        <taxon>Crocodylia</taxon>
        <taxon>Alligatoridae</taxon>
        <taxon>Alligatorinae</taxon>
        <taxon>Alligator</taxon>
    </lineage>
</organism>
<dbReference type="GO" id="GO:0003875">
    <property type="term" value="F:ADP-ribosylarginine hydrolase activity"/>
    <property type="evidence" value="ECO:0007669"/>
    <property type="project" value="UniProtKB-EC"/>
</dbReference>
<feature type="binding site" evidence="8">
    <location>
        <position position="348"/>
    </location>
    <ligand>
        <name>Mg(2+)</name>
        <dbReference type="ChEBI" id="CHEBI:18420"/>
        <label>1</label>
    </ligand>
</feature>
<evidence type="ECO:0000256" key="5">
    <source>
        <dbReference type="ARBA" id="ARBA00049773"/>
    </source>
</evidence>
<dbReference type="PANTHER" id="PTHR16222">
    <property type="entry name" value="ADP-RIBOSYLGLYCOHYDROLASE"/>
    <property type="match status" value="1"/>
</dbReference>
<feature type="binding site" evidence="8">
    <location>
        <position position="349"/>
    </location>
    <ligand>
        <name>Mg(2+)</name>
        <dbReference type="ChEBI" id="CHEBI:18420"/>
        <label>1</label>
    </ligand>
</feature>
<dbReference type="FunFam" id="1.10.4080.10:FF:000002">
    <property type="entry name" value="ADP-ribosylarginine hydrolase isoform X1"/>
    <property type="match status" value="1"/>
</dbReference>
<evidence type="ECO:0000256" key="8">
    <source>
        <dbReference type="PIRSR" id="PIRSR605502-1"/>
    </source>
</evidence>
<evidence type="ECO:0000256" key="4">
    <source>
        <dbReference type="ARBA" id="ARBA00049725"/>
    </source>
</evidence>
<feature type="binding site" evidence="8">
    <location>
        <position position="99"/>
    </location>
    <ligand>
        <name>Mg(2+)</name>
        <dbReference type="ChEBI" id="CHEBI:18420"/>
        <label>1</label>
    </ligand>
</feature>
<dbReference type="Pfam" id="PF03747">
    <property type="entry name" value="ADP_ribosyl_GH"/>
    <property type="match status" value="1"/>
</dbReference>
<comment type="cofactor">
    <cofactor evidence="8">
        <name>Mg(2+)</name>
        <dbReference type="ChEBI" id="CHEBI:18420"/>
    </cofactor>
    <text evidence="8">Binds 2 magnesium ions per subunit.</text>
</comment>
<dbReference type="SUPFAM" id="SSF101478">
    <property type="entry name" value="ADP-ribosylglycohydrolase"/>
    <property type="match status" value="1"/>
</dbReference>